<name>A0A060RB35_9BACT</name>
<dbReference type="STRING" id="1433126.BN938_2764"/>
<reference evidence="1 2" key="1">
    <citation type="journal article" date="2015" name="Genome Announc.">
        <title>Complete Genome Sequence of the Novel Leech Symbiont Mucinivorans hirudinis M3T.</title>
        <authorList>
            <person name="Nelson M.C."/>
            <person name="Bomar L."/>
            <person name="Graf J."/>
        </authorList>
    </citation>
    <scope>NUCLEOTIDE SEQUENCE [LARGE SCALE GENOMIC DNA]</scope>
    <source>
        <strain evidence="2">M3</strain>
    </source>
</reference>
<evidence type="ECO:0008006" key="3">
    <source>
        <dbReference type="Google" id="ProtNLM"/>
    </source>
</evidence>
<keyword evidence="2" id="KW-1185">Reference proteome</keyword>
<dbReference type="AlphaFoldDB" id="A0A060RB35"/>
<dbReference type="eggNOG" id="ENOG5033EHU">
    <property type="taxonomic scope" value="Bacteria"/>
</dbReference>
<sequence length="163" mass="18425">MNDILTCEYKKLETGEQAQYLANIVSEYPYFSLARYAAMRSSGTQGDAATLARLQINPYPTLLAEDSPKISAPLRRNIDGFLDYLGRLPIDRSIRLQQDDSQDDIAEEYTQFDGEVATETLAQIYLAQGHTERAIEIYLKLCLKNPEKSSYFAELISKISNRG</sequence>
<dbReference type="OrthoDB" id="594666at2"/>
<dbReference type="HOGENOM" id="CLU_114831_0_0_10"/>
<accession>A0A060RB35</accession>
<proteinExistence type="predicted"/>
<evidence type="ECO:0000313" key="2">
    <source>
        <dbReference type="Proteomes" id="UP000027616"/>
    </source>
</evidence>
<evidence type="ECO:0000313" key="1">
    <source>
        <dbReference type="EMBL" id="CDN32831.1"/>
    </source>
</evidence>
<gene>
    <name evidence="1" type="ORF">BN938_2764</name>
</gene>
<dbReference type="EMBL" id="HG934468">
    <property type="protein sequence ID" value="CDN32831.1"/>
    <property type="molecule type" value="Genomic_DNA"/>
</dbReference>
<dbReference type="Proteomes" id="UP000027616">
    <property type="component" value="Chromosome I"/>
</dbReference>
<organism evidence="1 2">
    <name type="scientific">Mucinivorans hirudinis</name>
    <dbReference type="NCBI Taxonomy" id="1433126"/>
    <lineage>
        <taxon>Bacteria</taxon>
        <taxon>Pseudomonadati</taxon>
        <taxon>Bacteroidota</taxon>
        <taxon>Bacteroidia</taxon>
        <taxon>Bacteroidales</taxon>
        <taxon>Rikenellaceae</taxon>
        <taxon>Mucinivorans</taxon>
    </lineage>
</organism>
<protein>
    <recommendedName>
        <fullName evidence="3">Tetratricopeptide repeat protein</fullName>
    </recommendedName>
</protein>
<dbReference type="KEGG" id="rbc:BN938_2764"/>